<protein>
    <submittedName>
        <fullName evidence="1">Uncharacterized protein</fullName>
    </submittedName>
</protein>
<keyword evidence="2" id="KW-1185">Reference proteome</keyword>
<proteinExistence type="predicted"/>
<sequence>MTDAPVRGPAAVTRESAVFAMFADDVECRCRRRGLTIQPALVDSAINGHLRDVAELLGVTRQVALEHIAPDFGALLADALTCRS</sequence>
<dbReference type="AlphaFoldDB" id="A0A1H1NAT0"/>
<dbReference type="STRING" id="630515.SAMN04489812_0450"/>
<dbReference type="EMBL" id="LT629772">
    <property type="protein sequence ID" value="SDR96037.1"/>
    <property type="molecule type" value="Genomic_DNA"/>
</dbReference>
<evidence type="ECO:0000313" key="2">
    <source>
        <dbReference type="Proteomes" id="UP000199103"/>
    </source>
</evidence>
<dbReference type="Proteomes" id="UP000199103">
    <property type="component" value="Chromosome I"/>
</dbReference>
<evidence type="ECO:0000313" key="1">
    <source>
        <dbReference type="EMBL" id="SDR96037.1"/>
    </source>
</evidence>
<accession>A0A1H1NAT0</accession>
<gene>
    <name evidence="1" type="ORF">SAMN04489812_0450</name>
</gene>
<organism evidence="1 2">
    <name type="scientific">Microlunatus soli</name>
    <dbReference type="NCBI Taxonomy" id="630515"/>
    <lineage>
        <taxon>Bacteria</taxon>
        <taxon>Bacillati</taxon>
        <taxon>Actinomycetota</taxon>
        <taxon>Actinomycetes</taxon>
        <taxon>Propionibacteriales</taxon>
        <taxon>Propionibacteriaceae</taxon>
        <taxon>Microlunatus</taxon>
    </lineage>
</organism>
<reference evidence="1 2" key="1">
    <citation type="submission" date="2016-10" db="EMBL/GenBank/DDBJ databases">
        <authorList>
            <person name="de Groot N.N."/>
        </authorList>
    </citation>
    <scope>NUCLEOTIDE SEQUENCE [LARGE SCALE GENOMIC DNA]</scope>
    <source>
        <strain evidence="1 2">DSM 21800</strain>
    </source>
</reference>
<name>A0A1H1NAT0_9ACTN</name>
<dbReference type="RefSeq" id="WP_091519199.1">
    <property type="nucleotide sequence ID" value="NZ_LT629772.1"/>
</dbReference>